<accession>A0A1S8TBR0</accession>
<keyword evidence="4 6" id="KW-1133">Transmembrane helix</keyword>
<dbReference type="RefSeq" id="WP_077848615.1">
    <property type="nucleotide sequence ID" value="NZ_LZZM01000192.1"/>
</dbReference>
<keyword evidence="3 6" id="KW-0812">Transmembrane</keyword>
<dbReference type="GO" id="GO:0005886">
    <property type="term" value="C:plasma membrane"/>
    <property type="evidence" value="ECO:0007669"/>
    <property type="project" value="UniProtKB-ARBA"/>
</dbReference>
<dbReference type="OrthoDB" id="3730291at2"/>
<feature type="transmembrane region" description="Helical" evidence="6">
    <location>
        <begin position="21"/>
        <end position="37"/>
    </location>
</feature>
<evidence type="ECO:0000256" key="6">
    <source>
        <dbReference type="SAM" id="Phobius"/>
    </source>
</evidence>
<evidence type="ECO:0000256" key="1">
    <source>
        <dbReference type="ARBA" id="ARBA00004141"/>
    </source>
</evidence>
<keyword evidence="5 6" id="KW-0472">Membrane</keyword>
<evidence type="ECO:0000256" key="5">
    <source>
        <dbReference type="ARBA" id="ARBA00023136"/>
    </source>
</evidence>
<protein>
    <submittedName>
        <fullName evidence="7">Energy-coupling factor transporter transmembrane protein EcfT</fullName>
    </submittedName>
</protein>
<evidence type="ECO:0000256" key="2">
    <source>
        <dbReference type="ARBA" id="ARBA00022475"/>
    </source>
</evidence>
<feature type="transmembrane region" description="Helical" evidence="6">
    <location>
        <begin position="219"/>
        <end position="239"/>
    </location>
</feature>
<dbReference type="EMBL" id="LZZM01000192">
    <property type="protein sequence ID" value="OOM74875.1"/>
    <property type="molecule type" value="Genomic_DNA"/>
</dbReference>
<comment type="subcellular location">
    <subcellularLocation>
        <location evidence="1">Membrane</location>
        <topology evidence="1">Multi-pass membrane protein</topology>
    </subcellularLocation>
</comment>
<dbReference type="CDD" id="cd16914">
    <property type="entry name" value="EcfT"/>
    <property type="match status" value="1"/>
</dbReference>
<name>A0A1S8TBR0_9CLOT</name>
<reference evidence="7 8" key="1">
    <citation type="submission" date="2016-05" db="EMBL/GenBank/DDBJ databases">
        <title>Microbial solvent formation.</title>
        <authorList>
            <person name="Poehlein A."/>
            <person name="Montoya Solano J.D."/>
            <person name="Flitsch S."/>
            <person name="Krabben P."/>
            <person name="Duerre P."/>
            <person name="Daniel R."/>
        </authorList>
    </citation>
    <scope>NUCLEOTIDE SEQUENCE [LARGE SCALE GENOMIC DNA]</scope>
    <source>
        <strain evidence="7 8">DSM 2619</strain>
    </source>
</reference>
<dbReference type="InterPro" id="IPR051611">
    <property type="entry name" value="ECF_transporter_component"/>
</dbReference>
<feature type="transmembrane region" description="Helical" evidence="6">
    <location>
        <begin position="90"/>
        <end position="116"/>
    </location>
</feature>
<evidence type="ECO:0000256" key="3">
    <source>
        <dbReference type="ARBA" id="ARBA00022692"/>
    </source>
</evidence>
<evidence type="ECO:0000256" key="4">
    <source>
        <dbReference type="ARBA" id="ARBA00022989"/>
    </source>
</evidence>
<dbReference type="AlphaFoldDB" id="A0A1S8TBR0"/>
<dbReference type="Proteomes" id="UP000190890">
    <property type="component" value="Unassembled WGS sequence"/>
</dbReference>
<dbReference type="PANTHER" id="PTHR34857:SF2">
    <property type="entry name" value="SLL0384 PROTEIN"/>
    <property type="match status" value="1"/>
</dbReference>
<dbReference type="InterPro" id="IPR003339">
    <property type="entry name" value="ABC/ECF_trnsptr_transmembrane"/>
</dbReference>
<comment type="caution">
    <text evidence="7">The sequence shown here is derived from an EMBL/GenBank/DDBJ whole genome shotgun (WGS) entry which is preliminary data.</text>
</comment>
<sequence>MESSVYSTERIKSGIILDPRTKLLIMITITTLLLSTGNKGVMNIIKPVLSAIPFLLLLTEKQFKTAGKYLILYGVCFMVERIALSSIGGIISFILLAVCSIMTRFAPGIMMGAFLLKSTSVSEFIASMEKIHIPKEIVIPLSVIFRFFPTIKQEYQAINDAMRMRGIRFGGKNPLLIIEYRLIPLIFSVIKIGDELSSAAITRGLGAPVKRTNVCKIGFHIQDIVMMTICISCFFIFFMQN</sequence>
<evidence type="ECO:0000313" key="7">
    <source>
        <dbReference type="EMBL" id="OOM74875.1"/>
    </source>
</evidence>
<proteinExistence type="predicted"/>
<keyword evidence="2" id="KW-1003">Cell membrane</keyword>
<dbReference type="STRING" id="29367.CLPUN_36020"/>
<gene>
    <name evidence="7" type="primary">ecfT_2</name>
    <name evidence="7" type="ORF">CLPUN_36020</name>
</gene>
<evidence type="ECO:0000313" key="8">
    <source>
        <dbReference type="Proteomes" id="UP000190890"/>
    </source>
</evidence>
<keyword evidence="8" id="KW-1185">Reference proteome</keyword>
<dbReference type="Pfam" id="PF02361">
    <property type="entry name" value="CbiQ"/>
    <property type="match status" value="1"/>
</dbReference>
<organism evidence="7 8">
    <name type="scientific">Clostridium puniceum</name>
    <dbReference type="NCBI Taxonomy" id="29367"/>
    <lineage>
        <taxon>Bacteria</taxon>
        <taxon>Bacillati</taxon>
        <taxon>Bacillota</taxon>
        <taxon>Clostridia</taxon>
        <taxon>Eubacteriales</taxon>
        <taxon>Clostridiaceae</taxon>
        <taxon>Clostridium</taxon>
    </lineage>
</organism>
<dbReference type="PANTHER" id="PTHR34857">
    <property type="entry name" value="SLL0384 PROTEIN"/>
    <property type="match status" value="1"/>
</dbReference>